<dbReference type="InterPro" id="IPR042000">
    <property type="entry name" value="Sortase_D_2"/>
</dbReference>
<evidence type="ECO:0000313" key="4">
    <source>
        <dbReference type="EMBL" id="MSB20048.1"/>
    </source>
</evidence>
<reference evidence="4 5" key="1">
    <citation type="journal article" date="2019" name="Nat. Med.">
        <title>A library of human gut bacterial isolates paired with longitudinal multiomics data enables mechanistic microbiome research.</title>
        <authorList>
            <person name="Poyet M."/>
            <person name="Groussin M."/>
            <person name="Gibbons S.M."/>
            <person name="Avila-Pacheco J."/>
            <person name="Jiang X."/>
            <person name="Kearney S.M."/>
            <person name="Perrotta A.R."/>
            <person name="Berdy B."/>
            <person name="Zhao S."/>
            <person name="Lieberman T.D."/>
            <person name="Swanson P.K."/>
            <person name="Smith M."/>
            <person name="Roesemann S."/>
            <person name="Alexander J.E."/>
            <person name="Rich S.A."/>
            <person name="Livny J."/>
            <person name="Vlamakis H."/>
            <person name="Clish C."/>
            <person name="Bullock K."/>
            <person name="Deik A."/>
            <person name="Scott J."/>
            <person name="Pierce K.A."/>
            <person name="Xavier R.J."/>
            <person name="Alm E.J."/>
        </authorList>
    </citation>
    <scope>NUCLEOTIDE SEQUENCE [LARGE SCALE GENOMIC DNA]</scope>
    <source>
        <strain evidence="4 5">BIOML-A2</strain>
    </source>
</reference>
<dbReference type="SUPFAM" id="SSF63817">
    <property type="entry name" value="Sortase"/>
    <property type="match status" value="1"/>
</dbReference>
<dbReference type="AlphaFoldDB" id="A0A6I2R0A4"/>
<gene>
    <name evidence="4" type="ORF">GKE97_11020</name>
</gene>
<dbReference type="Proteomes" id="UP000434475">
    <property type="component" value="Unassembled WGS sequence"/>
</dbReference>
<organism evidence="4 5">
    <name type="scientific">Flavonifractor plautii</name>
    <name type="common">Fusobacterium plautii</name>
    <dbReference type="NCBI Taxonomy" id="292800"/>
    <lineage>
        <taxon>Bacteria</taxon>
        <taxon>Bacillati</taxon>
        <taxon>Bacillota</taxon>
        <taxon>Clostridia</taxon>
        <taxon>Eubacteriales</taxon>
        <taxon>Oscillospiraceae</taxon>
        <taxon>Flavonifractor</taxon>
    </lineage>
</organism>
<feature type="chain" id="PRO_5026052209" evidence="3">
    <location>
        <begin position="24"/>
        <end position="263"/>
    </location>
</feature>
<proteinExistence type="predicted"/>
<evidence type="ECO:0000256" key="1">
    <source>
        <dbReference type="ARBA" id="ARBA00022801"/>
    </source>
</evidence>
<keyword evidence="3" id="KW-0732">Signal</keyword>
<comment type="caution">
    <text evidence="4">The sequence shown here is derived from an EMBL/GenBank/DDBJ whole genome shotgun (WGS) entry which is preliminary data.</text>
</comment>
<feature type="active site" description="Acyl-thioester intermediate" evidence="2">
    <location>
        <position position="247"/>
    </location>
</feature>
<dbReference type="NCBIfam" id="TIGR01076">
    <property type="entry name" value="sortase_fam"/>
    <property type="match status" value="1"/>
</dbReference>
<accession>A0A6I2R0A4</accession>
<protein>
    <submittedName>
        <fullName evidence="4">Sortase</fullName>
    </submittedName>
</protein>
<evidence type="ECO:0000313" key="5">
    <source>
        <dbReference type="Proteomes" id="UP000434475"/>
    </source>
</evidence>
<dbReference type="GO" id="GO:0016787">
    <property type="term" value="F:hydrolase activity"/>
    <property type="evidence" value="ECO:0007669"/>
    <property type="project" value="UniProtKB-KW"/>
</dbReference>
<evidence type="ECO:0000256" key="3">
    <source>
        <dbReference type="SAM" id="SignalP"/>
    </source>
</evidence>
<sequence>MKRTMTAMLALCLAAGLILPASALEYTIDAPDGPDYGKPTSVEVVHTADGGARKNEDVSKNAALIPPGFGTPSMDTRNTGSYLTPNLSPVGAPATGAVVNGSGSSVITPGSPTGSVTVPDTTAPSTRYTEVTDDLYYKGGYLATLKIPAIDLTVKVYEGTDSKTLAKGAGHFEDTSIWRGNIAVAAHNRGVNNHFGQLHTLEIGDKVTLTTKLGTKTYEVVSVEKVNENDTSGLNPTANDQITMYTCVRNQRDNRWKVVAVAN</sequence>
<dbReference type="InterPro" id="IPR005754">
    <property type="entry name" value="Sortase"/>
</dbReference>
<dbReference type="InterPro" id="IPR023365">
    <property type="entry name" value="Sortase_dom-sf"/>
</dbReference>
<keyword evidence="1" id="KW-0378">Hydrolase</keyword>
<dbReference type="EMBL" id="WKPR01000010">
    <property type="protein sequence ID" value="MSB20048.1"/>
    <property type="molecule type" value="Genomic_DNA"/>
</dbReference>
<feature type="active site" description="Proton donor/acceptor" evidence="2">
    <location>
        <position position="187"/>
    </location>
</feature>
<dbReference type="Pfam" id="PF04203">
    <property type="entry name" value="Sortase"/>
    <property type="match status" value="1"/>
</dbReference>
<dbReference type="Gene3D" id="2.40.260.10">
    <property type="entry name" value="Sortase"/>
    <property type="match status" value="1"/>
</dbReference>
<evidence type="ECO:0000256" key="2">
    <source>
        <dbReference type="PIRSR" id="PIRSR605754-1"/>
    </source>
</evidence>
<name>A0A6I2R0A4_FLAPL</name>
<feature type="signal peptide" evidence="3">
    <location>
        <begin position="1"/>
        <end position="23"/>
    </location>
</feature>
<dbReference type="RefSeq" id="WP_172697689.1">
    <property type="nucleotide sequence ID" value="NZ_JAJCIK010000057.1"/>
</dbReference>
<dbReference type="CDD" id="cd06166">
    <property type="entry name" value="Sortase_D_2"/>
    <property type="match status" value="1"/>
</dbReference>